<gene>
    <name evidence="2" type="ORF">JCM19240_4320</name>
</gene>
<dbReference type="AlphaFoldDB" id="A0A090T462"/>
<accession>A0A090T462</accession>
<sequence>MGSPHNVIRHPDMPKDAFSDLWKHLQNGKPWMGMVKNRRTDGQFYWVDAYASPLSKDNQIFEYQSVRTLPSRENVARAEKVYQTLSKGRKPFRLMLPRTRLWLRLTMIAACFAGL</sequence>
<reference evidence="2 3" key="2">
    <citation type="submission" date="2014-09" db="EMBL/GenBank/DDBJ databases">
        <authorList>
            <consortium name="NBRP consortium"/>
            <person name="Sawabe T."/>
            <person name="Meirelles P."/>
            <person name="Nakanishi M."/>
            <person name="Sayaka M."/>
            <person name="Hattori M."/>
            <person name="Ohkuma M."/>
        </authorList>
    </citation>
    <scope>NUCLEOTIDE SEQUENCE [LARGE SCALE GENOMIC DNA]</scope>
    <source>
        <strain evidence="2 3">JCM 19240</strain>
    </source>
</reference>
<keyword evidence="2" id="KW-0675">Receptor</keyword>
<evidence type="ECO:0000259" key="1">
    <source>
        <dbReference type="Pfam" id="PF08447"/>
    </source>
</evidence>
<keyword evidence="3" id="KW-1185">Reference proteome</keyword>
<reference evidence="2 3" key="1">
    <citation type="submission" date="2014-09" db="EMBL/GenBank/DDBJ databases">
        <title>Vibrio maritimus JCM 19240. (C210) whole genome shotgun sequence.</title>
        <authorList>
            <person name="Sawabe T."/>
            <person name="Meirelles P."/>
            <person name="Nakanishi M."/>
            <person name="Sayaka M."/>
            <person name="Hattori M."/>
            <person name="Ohkuma M."/>
        </authorList>
    </citation>
    <scope>NUCLEOTIDE SEQUENCE [LARGE SCALE GENOMIC DNA]</scope>
    <source>
        <strain evidence="2 3">JCM 19240</strain>
    </source>
</reference>
<evidence type="ECO:0000313" key="2">
    <source>
        <dbReference type="EMBL" id="GAL34770.1"/>
    </source>
</evidence>
<dbReference type="Pfam" id="PF08447">
    <property type="entry name" value="PAS_3"/>
    <property type="match status" value="1"/>
</dbReference>
<protein>
    <submittedName>
        <fullName evidence="2">Aerotaxis sensor receptor protein</fullName>
    </submittedName>
</protein>
<dbReference type="InterPro" id="IPR013655">
    <property type="entry name" value="PAS_fold_3"/>
</dbReference>
<dbReference type="Proteomes" id="UP000029224">
    <property type="component" value="Unassembled WGS sequence"/>
</dbReference>
<name>A0A090T462_9VIBR</name>
<dbReference type="InterPro" id="IPR035965">
    <property type="entry name" value="PAS-like_dom_sf"/>
</dbReference>
<dbReference type="Gene3D" id="3.30.450.20">
    <property type="entry name" value="PAS domain"/>
    <property type="match status" value="1"/>
</dbReference>
<proteinExistence type="predicted"/>
<comment type="caution">
    <text evidence="2">The sequence shown here is derived from an EMBL/GenBank/DDBJ whole genome shotgun (WGS) entry which is preliminary data.</text>
</comment>
<dbReference type="EMBL" id="BBMT01000005">
    <property type="protein sequence ID" value="GAL34770.1"/>
    <property type="molecule type" value="Genomic_DNA"/>
</dbReference>
<feature type="domain" description="PAS fold-3" evidence="1">
    <location>
        <begin position="4"/>
        <end position="66"/>
    </location>
</feature>
<dbReference type="SUPFAM" id="SSF55785">
    <property type="entry name" value="PYP-like sensor domain (PAS domain)"/>
    <property type="match status" value="1"/>
</dbReference>
<organism evidence="2 3">
    <name type="scientific">Vibrio maritimus</name>
    <dbReference type="NCBI Taxonomy" id="990268"/>
    <lineage>
        <taxon>Bacteria</taxon>
        <taxon>Pseudomonadati</taxon>
        <taxon>Pseudomonadota</taxon>
        <taxon>Gammaproteobacteria</taxon>
        <taxon>Vibrionales</taxon>
        <taxon>Vibrionaceae</taxon>
        <taxon>Vibrio</taxon>
    </lineage>
</organism>
<evidence type="ECO:0000313" key="3">
    <source>
        <dbReference type="Proteomes" id="UP000029224"/>
    </source>
</evidence>